<feature type="region of interest" description="Disordered" evidence="1">
    <location>
        <begin position="65"/>
        <end position="89"/>
    </location>
</feature>
<reference evidence="3 4" key="1">
    <citation type="journal article" date="2014" name="Nat. Genet.">
        <title>Genome and transcriptome of the porcine whipworm Trichuris suis.</title>
        <authorList>
            <person name="Jex A.R."/>
            <person name="Nejsum P."/>
            <person name="Schwarz E.M."/>
            <person name="Hu L."/>
            <person name="Young N.D."/>
            <person name="Hall R.S."/>
            <person name="Korhonen P.K."/>
            <person name="Liao S."/>
            <person name="Thamsborg S."/>
            <person name="Xia J."/>
            <person name="Xu P."/>
            <person name="Wang S."/>
            <person name="Scheerlinck J.P."/>
            <person name="Hofmann A."/>
            <person name="Sternberg P.W."/>
            <person name="Wang J."/>
            <person name="Gasser R.B."/>
        </authorList>
    </citation>
    <scope>NUCLEOTIDE SEQUENCE [LARGE SCALE GENOMIC DNA]</scope>
    <source>
        <strain evidence="3">DCEP-RM93F</strain>
        <strain evidence="2">DCEP-RM93M</strain>
    </source>
</reference>
<evidence type="ECO:0000313" key="4">
    <source>
        <dbReference type="Proteomes" id="UP000030764"/>
    </source>
</evidence>
<keyword evidence="4" id="KW-1185">Reference proteome</keyword>
<proteinExistence type="predicted"/>
<protein>
    <submittedName>
        <fullName evidence="3">Uncharacterized protein</fullName>
    </submittedName>
</protein>
<accession>A0A085N5Z8</accession>
<feature type="compositionally biased region" description="Basic and acidic residues" evidence="1">
    <location>
        <begin position="69"/>
        <end position="89"/>
    </location>
</feature>
<sequence>MPAGPCKQLASECDLLRYGNGNHWQTTLTTTIYCATVATSRKQVIFCLTDLSNIVKVRNVSTDLTQRSQRTEDFQKVEPRKNCLEPQRR</sequence>
<name>A0A085N5Z8_9BILA</name>
<dbReference type="Proteomes" id="UP000030764">
    <property type="component" value="Unassembled WGS sequence"/>
</dbReference>
<organism evidence="3">
    <name type="scientific">Trichuris suis</name>
    <name type="common">pig whipworm</name>
    <dbReference type="NCBI Taxonomy" id="68888"/>
    <lineage>
        <taxon>Eukaryota</taxon>
        <taxon>Metazoa</taxon>
        <taxon>Ecdysozoa</taxon>
        <taxon>Nematoda</taxon>
        <taxon>Enoplea</taxon>
        <taxon>Dorylaimia</taxon>
        <taxon>Trichinellida</taxon>
        <taxon>Trichuridae</taxon>
        <taxon>Trichuris</taxon>
    </lineage>
</organism>
<dbReference type="EMBL" id="KL367548">
    <property type="protein sequence ID" value="KFD64894.1"/>
    <property type="molecule type" value="Genomic_DNA"/>
</dbReference>
<dbReference type="Proteomes" id="UP000030758">
    <property type="component" value="Unassembled WGS sequence"/>
</dbReference>
<dbReference type="EMBL" id="KL363206">
    <property type="protein sequence ID" value="KFD54558.1"/>
    <property type="molecule type" value="Genomic_DNA"/>
</dbReference>
<gene>
    <name evidence="2" type="ORF">M513_04503</name>
    <name evidence="3" type="ORF">M514_04503</name>
</gene>
<evidence type="ECO:0000313" key="2">
    <source>
        <dbReference type="EMBL" id="KFD54558.1"/>
    </source>
</evidence>
<evidence type="ECO:0000256" key="1">
    <source>
        <dbReference type="SAM" id="MobiDB-lite"/>
    </source>
</evidence>
<dbReference type="AlphaFoldDB" id="A0A085N5Z8"/>
<evidence type="ECO:0000313" key="3">
    <source>
        <dbReference type="EMBL" id="KFD64894.1"/>
    </source>
</evidence>